<protein>
    <recommendedName>
        <fullName evidence="3">Shikimate dehydrogenase substrate binding N-terminal domain-containing protein</fullName>
    </recommendedName>
</protein>
<dbReference type="SUPFAM" id="SSF51735">
    <property type="entry name" value="NAD(P)-binding Rossmann-fold domains"/>
    <property type="match status" value="1"/>
</dbReference>
<name>A0A0D7CJI0_9ACTN</name>
<dbReference type="Pfam" id="PF08501">
    <property type="entry name" value="Shikimate_dh_N"/>
    <property type="match status" value="1"/>
</dbReference>
<dbReference type="Gene3D" id="3.20.20.70">
    <property type="entry name" value="Aldolase class I"/>
    <property type="match status" value="1"/>
</dbReference>
<dbReference type="GO" id="GO:0003855">
    <property type="term" value="F:3-dehydroquinate dehydratase activity"/>
    <property type="evidence" value="ECO:0007669"/>
    <property type="project" value="InterPro"/>
</dbReference>
<dbReference type="Pfam" id="PF01487">
    <property type="entry name" value="DHquinase_I"/>
    <property type="match status" value="1"/>
</dbReference>
<organism evidence="4 5">
    <name type="scientific">Streptomyces natalensis ATCC 27448</name>
    <dbReference type="NCBI Taxonomy" id="1240678"/>
    <lineage>
        <taxon>Bacteria</taxon>
        <taxon>Bacillati</taxon>
        <taxon>Actinomycetota</taxon>
        <taxon>Actinomycetes</taxon>
        <taxon>Kitasatosporales</taxon>
        <taxon>Streptomycetaceae</taxon>
        <taxon>Streptomyces</taxon>
    </lineage>
</organism>
<dbReference type="InterPro" id="IPR013785">
    <property type="entry name" value="Aldolase_TIM"/>
</dbReference>
<keyword evidence="5" id="KW-1185">Reference proteome</keyword>
<dbReference type="PATRIC" id="fig|1240678.4.peg.4807"/>
<dbReference type="PANTHER" id="PTHR21089">
    <property type="entry name" value="SHIKIMATE DEHYDROGENASE"/>
    <property type="match status" value="1"/>
</dbReference>
<dbReference type="GO" id="GO:0009423">
    <property type="term" value="P:chorismate biosynthetic process"/>
    <property type="evidence" value="ECO:0007669"/>
    <property type="project" value="TreeGrafter"/>
</dbReference>
<evidence type="ECO:0000256" key="2">
    <source>
        <dbReference type="ARBA" id="ARBA00023141"/>
    </source>
</evidence>
<dbReference type="GO" id="GO:0009073">
    <property type="term" value="P:aromatic amino acid family biosynthetic process"/>
    <property type="evidence" value="ECO:0007669"/>
    <property type="project" value="UniProtKB-KW"/>
</dbReference>
<dbReference type="CDD" id="cd01065">
    <property type="entry name" value="NAD_bind_Shikimate_DH"/>
    <property type="match status" value="1"/>
</dbReference>
<dbReference type="AlphaFoldDB" id="A0A0D7CJI0"/>
<evidence type="ECO:0000313" key="5">
    <source>
        <dbReference type="Proteomes" id="UP000032458"/>
    </source>
</evidence>
<keyword evidence="2" id="KW-0057">Aromatic amino acid biosynthesis</keyword>
<evidence type="ECO:0000259" key="3">
    <source>
        <dbReference type="Pfam" id="PF08501"/>
    </source>
</evidence>
<dbReference type="InterPro" id="IPR001381">
    <property type="entry name" value="DHquinase_I"/>
</dbReference>
<dbReference type="Gene3D" id="3.40.50.720">
    <property type="entry name" value="NAD(P)-binding Rossmann-like Domain"/>
    <property type="match status" value="1"/>
</dbReference>
<dbReference type="InterPro" id="IPR022893">
    <property type="entry name" value="Shikimate_DH_fam"/>
</dbReference>
<dbReference type="Proteomes" id="UP000032458">
    <property type="component" value="Unassembled WGS sequence"/>
</dbReference>
<proteinExistence type="predicted"/>
<feature type="domain" description="Shikimate dehydrogenase substrate binding N-terminal" evidence="3">
    <location>
        <begin position="249"/>
        <end position="328"/>
    </location>
</feature>
<dbReference type="PANTHER" id="PTHR21089:SF1">
    <property type="entry name" value="BIFUNCTIONAL 3-DEHYDROQUINATE DEHYDRATASE_SHIKIMATE DEHYDROGENASE, CHLOROPLASTIC"/>
    <property type="match status" value="1"/>
</dbReference>
<comment type="pathway">
    <text evidence="1">Metabolic intermediate biosynthesis; chorismate biosynthesis; chorismate from D-erythrose 4-phosphate and phosphoenolpyruvate: step 4/7.</text>
</comment>
<dbReference type="InterPro" id="IPR013708">
    <property type="entry name" value="Shikimate_DH-bd_N"/>
</dbReference>
<dbReference type="SUPFAM" id="SSF53223">
    <property type="entry name" value="Aminoacid dehydrogenase-like, N-terminal domain"/>
    <property type="match status" value="1"/>
</dbReference>
<dbReference type="SUPFAM" id="SSF51569">
    <property type="entry name" value="Aldolase"/>
    <property type="match status" value="1"/>
</dbReference>
<keyword evidence="2" id="KW-0028">Amino-acid biosynthesis</keyword>
<comment type="caution">
    <text evidence="4">The sequence shown here is derived from an EMBL/GenBank/DDBJ whole genome shotgun (WGS) entry which is preliminary data.</text>
</comment>
<dbReference type="InterPro" id="IPR036291">
    <property type="entry name" value="NAD(P)-bd_dom_sf"/>
</dbReference>
<evidence type="ECO:0000256" key="1">
    <source>
        <dbReference type="ARBA" id="ARBA00004871"/>
    </source>
</evidence>
<evidence type="ECO:0000313" key="4">
    <source>
        <dbReference type="EMBL" id="KIZ16020.1"/>
    </source>
</evidence>
<reference evidence="4 5" key="1">
    <citation type="submission" date="2014-09" db="EMBL/GenBank/DDBJ databases">
        <title>Draft genome sequence of Streptomyces natalensis ATCC 27448, producer of the antifungal pimaricin.</title>
        <authorList>
            <person name="Mendes M.V."/>
            <person name="Beites T."/>
            <person name="Pires S."/>
            <person name="Santos C.L."/>
            <person name="Moradas-Ferreira P."/>
        </authorList>
    </citation>
    <scope>NUCLEOTIDE SEQUENCE [LARGE SCALE GENOMIC DNA]</scope>
    <source>
        <strain evidence="4 5">ATCC 27448</strain>
    </source>
</reference>
<gene>
    <name evidence="4" type="ORF">SNA_22550</name>
</gene>
<dbReference type="GO" id="GO:0004764">
    <property type="term" value="F:shikimate 3-dehydrogenase (NADP+) activity"/>
    <property type="evidence" value="ECO:0007669"/>
    <property type="project" value="InterPro"/>
</dbReference>
<accession>A0A0D7CJI0</accession>
<sequence length="525" mass="55000">MARMVSANGSAGRRARLVAVVTTPAGLSTARLQTLNDIADDLEVRADLVGDPDPRHLRRHFTGSLTYTLRTRRQGGAFEGEPAERRSRLLGAAAQYDLVDLEWPNDLQGPDCLTCHQLSAIPAPRRRISWQGTADGGADLPARFAAMAAEPAALYLLAPRCADPDSAAAMPLLLSGLGRSDVTAFASGPEGTWTRILAPWLGAPVAFGLAGPPGADGTPGVEQLKSDYGLPELPALRGLYGAARGAPGRSLFPRLQNAAFRELGLPALYLPFPIASLSRFLRRVAPLGERAGLPLRGLTVSAPHREDALDLADTTSPLARSSGAVNVLRLDAGHRYGDDTDSAVALRALARLGIDPAGRTAAVIGCGGAGRSIAVALHRAGAQVTLVNRDPIRGRKAAELLGLPFVPLAAFSAGGHSVLVHATPLVERAPFPVADADPDAVILELAYRGDAPTPLMAAARARGMRTVDGLEVLLLEAQDQLRILTGRQLPVASVRPLLPSGRPLLPPVRPLLPSTCPDPASEEAP</sequence>
<dbReference type="EMBL" id="JRKI01000029">
    <property type="protein sequence ID" value="KIZ16020.1"/>
    <property type="molecule type" value="Genomic_DNA"/>
</dbReference>
<dbReference type="InterPro" id="IPR046346">
    <property type="entry name" value="Aminoacid_DH-like_N_sf"/>
</dbReference>
<dbReference type="GO" id="GO:0019632">
    <property type="term" value="P:shikimate metabolic process"/>
    <property type="evidence" value="ECO:0007669"/>
    <property type="project" value="TreeGrafter"/>
</dbReference>
<dbReference type="Gene3D" id="3.40.50.10860">
    <property type="entry name" value="Leucine Dehydrogenase, chain A, domain 1"/>
    <property type="match status" value="1"/>
</dbReference>